<organism evidence="2 3">
    <name type="scientific">Paenibacillus thiaminolyticus</name>
    <name type="common">Bacillus thiaminolyticus</name>
    <dbReference type="NCBI Taxonomy" id="49283"/>
    <lineage>
        <taxon>Bacteria</taxon>
        <taxon>Bacillati</taxon>
        <taxon>Bacillota</taxon>
        <taxon>Bacilli</taxon>
        <taxon>Bacillales</taxon>
        <taxon>Paenibacillaceae</taxon>
        <taxon>Paenibacillus</taxon>
    </lineage>
</organism>
<protein>
    <submittedName>
        <fullName evidence="2">Acetyl-CoA acetyltransferase</fullName>
    </submittedName>
</protein>
<comment type="caution">
    <text evidence="2">The sequence shown here is derived from an EMBL/GenBank/DDBJ whole genome shotgun (WGS) entry which is preliminary data.</text>
</comment>
<name>A0A3A3GR57_PANTH</name>
<dbReference type="AlphaFoldDB" id="A0A3A3GR57"/>
<evidence type="ECO:0000313" key="2">
    <source>
        <dbReference type="EMBL" id="RJG26892.1"/>
    </source>
</evidence>
<evidence type="ECO:0000256" key="1">
    <source>
        <dbReference type="SAM" id="Phobius"/>
    </source>
</evidence>
<dbReference type="EMBL" id="QYZD01000001">
    <property type="protein sequence ID" value="RJG26892.1"/>
    <property type="molecule type" value="Genomic_DNA"/>
</dbReference>
<dbReference type="RefSeq" id="WP_119790535.1">
    <property type="nucleotide sequence ID" value="NZ_QYZD01000001.1"/>
</dbReference>
<dbReference type="GO" id="GO:0016740">
    <property type="term" value="F:transferase activity"/>
    <property type="evidence" value="ECO:0007669"/>
    <property type="project" value="UniProtKB-KW"/>
</dbReference>
<gene>
    <name evidence="2" type="ORF">DQX05_02405</name>
</gene>
<evidence type="ECO:0000313" key="3">
    <source>
        <dbReference type="Proteomes" id="UP000266177"/>
    </source>
</evidence>
<dbReference type="Proteomes" id="UP000266177">
    <property type="component" value="Unassembled WGS sequence"/>
</dbReference>
<sequence length="109" mass="12651">MYQSYSARHSSSPHQEAIYQAEPSTVQTLHSIRERVQYVGHMYKKRYVRIQTIDGHVYDGVIVNVDQGFLYLHTRMPMDRRAFPGSAAYSDVILPLVLYQLLVISLLYT</sequence>
<proteinExistence type="predicted"/>
<keyword evidence="2" id="KW-0808">Transferase</keyword>
<feature type="transmembrane region" description="Helical" evidence="1">
    <location>
        <begin position="88"/>
        <end position="108"/>
    </location>
</feature>
<keyword evidence="1" id="KW-1133">Transmembrane helix</keyword>
<dbReference type="OrthoDB" id="2666278at2"/>
<reference evidence="2 3" key="1">
    <citation type="submission" date="2018-09" db="EMBL/GenBank/DDBJ databases">
        <title>Paenibacillus SK2017-BO5.</title>
        <authorList>
            <person name="Piskunova J.V."/>
            <person name="Dubiley S.A."/>
            <person name="Severinov K.V."/>
        </authorList>
    </citation>
    <scope>NUCLEOTIDE SEQUENCE [LARGE SCALE GENOMIC DNA]</scope>
    <source>
        <strain evidence="2 3">BO5</strain>
    </source>
</reference>
<keyword evidence="1" id="KW-0472">Membrane</keyword>
<keyword evidence="1" id="KW-0812">Transmembrane</keyword>
<accession>A0A3A3GR57</accession>